<evidence type="ECO:0000256" key="16">
    <source>
        <dbReference type="PIRSR" id="PIRSR001365-3"/>
    </source>
</evidence>
<feature type="site" description="Part of a proton relay during catalysis" evidence="12 16">
    <location>
        <position position="64"/>
    </location>
</feature>
<evidence type="ECO:0000256" key="11">
    <source>
        <dbReference type="ARBA" id="ARBA00047836"/>
    </source>
</evidence>
<dbReference type="InterPro" id="IPR002220">
    <property type="entry name" value="DapA-like"/>
</dbReference>
<dbReference type="SUPFAM" id="SSF51569">
    <property type="entry name" value="Aldolase"/>
    <property type="match status" value="1"/>
</dbReference>
<dbReference type="InterPro" id="IPR020625">
    <property type="entry name" value="Schiff_base-form_aldolases_AS"/>
</dbReference>
<dbReference type="GO" id="GO:0005829">
    <property type="term" value="C:cytosol"/>
    <property type="evidence" value="ECO:0007669"/>
    <property type="project" value="TreeGrafter"/>
</dbReference>
<dbReference type="PROSITE" id="PS00665">
    <property type="entry name" value="DHDPS_1"/>
    <property type="match status" value="1"/>
</dbReference>
<comment type="caution">
    <text evidence="17">The sequence shown here is derived from an EMBL/GenBank/DDBJ whole genome shotgun (WGS) entry which is preliminary data.</text>
</comment>
<dbReference type="SMART" id="SM01130">
    <property type="entry name" value="DHDPS"/>
    <property type="match status" value="1"/>
</dbReference>
<dbReference type="UniPathway" id="UPA00034">
    <property type="reaction ID" value="UER00017"/>
</dbReference>
<keyword evidence="18" id="KW-1185">Reference proteome</keyword>
<comment type="caution">
    <text evidence="12">Was originally thought to be a dihydrodipicolinate synthase (DHDPS), catalyzing the condensation of (S)-aspartate-beta-semialdehyde [(S)-ASA] and pyruvate to dihydrodipicolinate (DHDP). However, it was shown in E.coli that the product of the enzymatic reaction is not dihydrodipicolinate but in fact (4S)-4-hydroxy-2,3,4,5-tetrahydro-(2S)-dipicolinic acid (HTPA), and that the consecutive dehydration reaction leading to DHDP is not spontaneous but catalyzed by DapB.</text>
</comment>
<keyword evidence="8 12" id="KW-0457">Lysine biosynthesis</keyword>
<evidence type="ECO:0000256" key="4">
    <source>
        <dbReference type="ARBA" id="ARBA00012086"/>
    </source>
</evidence>
<evidence type="ECO:0000256" key="14">
    <source>
        <dbReference type="PIRSR" id="PIRSR001365-1"/>
    </source>
</evidence>
<dbReference type="InterPro" id="IPR005263">
    <property type="entry name" value="DapA"/>
</dbReference>
<protein>
    <recommendedName>
        <fullName evidence="4 12">4-hydroxy-tetrahydrodipicolinate synthase</fullName>
        <shortName evidence="12">HTPA synthase</shortName>
        <ecNumber evidence="4 12">4.3.3.7</ecNumber>
    </recommendedName>
</protein>
<dbReference type="HAMAP" id="MF_00418">
    <property type="entry name" value="DapA"/>
    <property type="match status" value="1"/>
</dbReference>
<dbReference type="EC" id="4.3.3.7" evidence="4 12"/>
<proteinExistence type="inferred from homology"/>
<evidence type="ECO:0000256" key="15">
    <source>
        <dbReference type="PIRSR" id="PIRSR001365-2"/>
    </source>
</evidence>
<sequence>MSCAKRSCKTGAKKSNSKGKKEIKGAIVAIVTPFKDGEIDEKAYRELIDWHIKSGTHAIVPVGTTGESATLSHDEHKRVIEICIDQVKGRVPVIAGAGSNNTEESLDLARFAKKAGADAILMVTPYYNKPTQEGLYQHYKTVAEEVKIPIILYNVPGRTSVNLLPSTVARLSKLKYIVGIKEASGNLKQVSEVIKLCGSKFIVLSGDDPTSYATMALGAKGVISVTSNVMPKEMARMMDACLAGEWEKAKKLHYKLFDMFNALFIETNPVPAKQALYLMGKIESPEVRLPLAPMQEENVEKLKAVLSQYKLI</sequence>
<dbReference type="NCBIfam" id="TIGR00674">
    <property type="entry name" value="dapA"/>
    <property type="match status" value="1"/>
</dbReference>
<keyword evidence="6 12" id="KW-0028">Amino-acid biosynthesis</keyword>
<evidence type="ECO:0000256" key="2">
    <source>
        <dbReference type="ARBA" id="ARBA00005120"/>
    </source>
</evidence>
<dbReference type="RefSeq" id="WP_083186510.1">
    <property type="nucleotide sequence ID" value="NZ_MAGO01000001.1"/>
</dbReference>
<keyword evidence="9 12" id="KW-0456">Lyase</keyword>
<dbReference type="InterPro" id="IPR020624">
    <property type="entry name" value="Schiff_base-form_aldolases_CS"/>
</dbReference>
<comment type="catalytic activity">
    <reaction evidence="11 12">
        <text>L-aspartate 4-semialdehyde + pyruvate = (2S,4S)-4-hydroxy-2,3,4,5-tetrahydrodipicolinate + H2O + H(+)</text>
        <dbReference type="Rhea" id="RHEA:34171"/>
        <dbReference type="ChEBI" id="CHEBI:15361"/>
        <dbReference type="ChEBI" id="CHEBI:15377"/>
        <dbReference type="ChEBI" id="CHEBI:15378"/>
        <dbReference type="ChEBI" id="CHEBI:67139"/>
        <dbReference type="ChEBI" id="CHEBI:537519"/>
        <dbReference type="EC" id="4.3.3.7"/>
    </reaction>
</comment>
<dbReference type="PANTHER" id="PTHR12128:SF66">
    <property type="entry name" value="4-HYDROXY-2-OXOGLUTARATE ALDOLASE, MITOCHONDRIAL"/>
    <property type="match status" value="1"/>
</dbReference>
<dbReference type="Pfam" id="PF00701">
    <property type="entry name" value="DHDPS"/>
    <property type="match status" value="1"/>
</dbReference>
<dbReference type="GO" id="GO:0019877">
    <property type="term" value="P:diaminopimelate biosynthetic process"/>
    <property type="evidence" value="ECO:0007669"/>
    <property type="project" value="UniProtKB-UniRule"/>
</dbReference>
<organism evidence="17 18">
    <name type="scientific">Dissulfuribacter thermophilus</name>
    <dbReference type="NCBI Taxonomy" id="1156395"/>
    <lineage>
        <taxon>Bacteria</taxon>
        <taxon>Pseudomonadati</taxon>
        <taxon>Thermodesulfobacteriota</taxon>
        <taxon>Dissulfuribacteria</taxon>
        <taxon>Dissulfuribacterales</taxon>
        <taxon>Dissulfuribacteraceae</taxon>
        <taxon>Dissulfuribacter</taxon>
    </lineage>
</organism>
<evidence type="ECO:0000256" key="9">
    <source>
        <dbReference type="ARBA" id="ARBA00023239"/>
    </source>
</evidence>
<dbReference type="GO" id="GO:0009089">
    <property type="term" value="P:lysine biosynthetic process via diaminopimelate"/>
    <property type="evidence" value="ECO:0007669"/>
    <property type="project" value="UniProtKB-UniRule"/>
</dbReference>
<feature type="site" description="L-lysine inhibitor binding" evidence="16">
    <location>
        <position position="100"/>
    </location>
</feature>
<dbReference type="CDD" id="cd00950">
    <property type="entry name" value="DHDPS"/>
    <property type="match status" value="1"/>
</dbReference>
<name>A0A1B9F8K1_9BACT</name>
<gene>
    <name evidence="12" type="primary">dapA</name>
    <name evidence="17" type="ORF">DBT_0049</name>
</gene>
<evidence type="ECO:0000256" key="3">
    <source>
        <dbReference type="ARBA" id="ARBA00007592"/>
    </source>
</evidence>
<feature type="active site" description="Schiff-base intermediate with substrate" evidence="12 14">
    <location>
        <position position="181"/>
    </location>
</feature>
<dbReference type="PRINTS" id="PR00146">
    <property type="entry name" value="DHPICSNTHASE"/>
</dbReference>
<dbReference type="PANTHER" id="PTHR12128">
    <property type="entry name" value="DIHYDRODIPICOLINATE SYNTHASE"/>
    <property type="match status" value="1"/>
</dbReference>
<evidence type="ECO:0000256" key="12">
    <source>
        <dbReference type="HAMAP-Rule" id="MF_00418"/>
    </source>
</evidence>
<comment type="subunit">
    <text evidence="12">Homotetramer; dimer of dimers.</text>
</comment>
<comment type="subcellular location">
    <subcellularLocation>
        <location evidence="12">Cytoplasm</location>
    </subcellularLocation>
</comment>
<keyword evidence="7 12" id="KW-0220">Diaminopimelate biosynthesis</keyword>
<evidence type="ECO:0000256" key="13">
    <source>
        <dbReference type="PIRNR" id="PIRNR001365"/>
    </source>
</evidence>
<dbReference type="InterPro" id="IPR013785">
    <property type="entry name" value="Aldolase_TIM"/>
</dbReference>
<dbReference type="Gene3D" id="3.20.20.70">
    <property type="entry name" value="Aldolase class I"/>
    <property type="match status" value="1"/>
</dbReference>
<feature type="site" description="Part of a proton relay during catalysis" evidence="12 16">
    <location>
        <position position="127"/>
    </location>
</feature>
<evidence type="ECO:0000256" key="8">
    <source>
        <dbReference type="ARBA" id="ARBA00023154"/>
    </source>
</evidence>
<dbReference type="PIRSF" id="PIRSF001365">
    <property type="entry name" value="DHDPS"/>
    <property type="match status" value="1"/>
</dbReference>
<comment type="function">
    <text evidence="1 12">Catalyzes the condensation of (S)-aspartate-beta-semialdehyde [(S)-ASA] and pyruvate to 4-hydroxy-tetrahydrodipicolinate (HTPA).</text>
</comment>
<keyword evidence="10 12" id="KW-0704">Schiff base</keyword>
<feature type="active site" description="Proton donor/acceptor" evidence="12 14">
    <location>
        <position position="153"/>
    </location>
</feature>
<feature type="site" description="L-lysine inhibitor binding; via carbonyl oxygen" evidence="16">
    <location>
        <position position="69"/>
    </location>
</feature>
<feature type="site" description="L-lysine inhibitor binding" evidence="16">
    <location>
        <position position="104"/>
    </location>
</feature>
<evidence type="ECO:0000256" key="5">
    <source>
        <dbReference type="ARBA" id="ARBA00022490"/>
    </source>
</evidence>
<feature type="binding site" evidence="12 15">
    <location>
        <position position="65"/>
    </location>
    <ligand>
        <name>pyruvate</name>
        <dbReference type="ChEBI" id="CHEBI:15361"/>
    </ligand>
</feature>
<dbReference type="AlphaFoldDB" id="A0A1B9F8K1"/>
<evidence type="ECO:0000256" key="7">
    <source>
        <dbReference type="ARBA" id="ARBA00022915"/>
    </source>
</evidence>
<feature type="binding site" evidence="12 15">
    <location>
        <position position="223"/>
    </location>
    <ligand>
        <name>pyruvate</name>
        <dbReference type="ChEBI" id="CHEBI:15361"/>
    </ligand>
</feature>
<accession>A0A1B9F8K1</accession>
<dbReference type="EMBL" id="MAGO01000001">
    <property type="protein sequence ID" value="OCC16232.1"/>
    <property type="molecule type" value="Genomic_DNA"/>
</dbReference>
<keyword evidence="5 12" id="KW-0963">Cytoplasm</keyword>
<evidence type="ECO:0000313" key="17">
    <source>
        <dbReference type="EMBL" id="OCC16232.1"/>
    </source>
</evidence>
<evidence type="ECO:0000313" key="18">
    <source>
        <dbReference type="Proteomes" id="UP000093080"/>
    </source>
</evidence>
<dbReference type="PATRIC" id="fig|1156395.6.peg.47"/>
<evidence type="ECO:0000256" key="10">
    <source>
        <dbReference type="ARBA" id="ARBA00023270"/>
    </source>
</evidence>
<comment type="pathway">
    <text evidence="2 12">Amino-acid biosynthesis; L-lysine biosynthesis via DAP pathway; (S)-tetrahydrodipicolinate from L-aspartate: step 3/4.</text>
</comment>
<comment type="similarity">
    <text evidence="3 12 13">Belongs to the DapA family.</text>
</comment>
<dbReference type="Proteomes" id="UP000093080">
    <property type="component" value="Unassembled WGS sequence"/>
</dbReference>
<feature type="site" description="L-lysine inhibitor binding" evidence="16">
    <location>
        <position position="126"/>
    </location>
</feature>
<dbReference type="GO" id="GO:0008840">
    <property type="term" value="F:4-hydroxy-tetrahydrodipicolinate synthase activity"/>
    <property type="evidence" value="ECO:0007669"/>
    <property type="project" value="UniProtKB-UniRule"/>
</dbReference>
<dbReference type="PROSITE" id="PS00666">
    <property type="entry name" value="DHDPS_2"/>
    <property type="match status" value="1"/>
</dbReference>
<evidence type="ECO:0000256" key="6">
    <source>
        <dbReference type="ARBA" id="ARBA00022605"/>
    </source>
</evidence>
<dbReference type="OrthoDB" id="9782828at2"/>
<reference evidence="17 18" key="1">
    <citation type="submission" date="2016-06" db="EMBL/GenBank/DDBJ databases">
        <title>Respiratory ammonification of nitrate coupled to the oxidation of elemental sulfur in deep-sea autotrophic thermophilic bacteria.</title>
        <authorList>
            <person name="Slobodkina G.B."/>
            <person name="Mardanov A.V."/>
            <person name="Ravin N.V."/>
            <person name="Frolova A.A."/>
            <person name="Viryasiv M.B."/>
            <person name="Chernyh N.A."/>
            <person name="Bonch-Osmolovskaya E.A."/>
            <person name="Slobodkin A.I."/>
        </authorList>
    </citation>
    <scope>NUCLEOTIDE SEQUENCE [LARGE SCALE GENOMIC DNA]</scope>
    <source>
        <strain evidence="17 18">S69</strain>
    </source>
</reference>
<evidence type="ECO:0000256" key="1">
    <source>
        <dbReference type="ARBA" id="ARBA00003294"/>
    </source>
</evidence>
<dbReference type="STRING" id="1156395.DBT_0049"/>